<organism evidence="2 3">
    <name type="scientific">Pleurodeles waltl</name>
    <name type="common">Iberian ribbed newt</name>
    <dbReference type="NCBI Taxonomy" id="8319"/>
    <lineage>
        <taxon>Eukaryota</taxon>
        <taxon>Metazoa</taxon>
        <taxon>Chordata</taxon>
        <taxon>Craniata</taxon>
        <taxon>Vertebrata</taxon>
        <taxon>Euteleostomi</taxon>
        <taxon>Amphibia</taxon>
        <taxon>Batrachia</taxon>
        <taxon>Caudata</taxon>
        <taxon>Salamandroidea</taxon>
        <taxon>Salamandridae</taxon>
        <taxon>Pleurodelinae</taxon>
        <taxon>Pleurodeles</taxon>
    </lineage>
</organism>
<proteinExistence type="predicted"/>
<comment type="caution">
    <text evidence="2">The sequence shown here is derived from an EMBL/GenBank/DDBJ whole genome shotgun (WGS) entry which is preliminary data.</text>
</comment>
<sequence>MDQSPPGPRQSWRLQHVGDASPGGRAASGSQPYGPKVARLQLLLLTCSLGRRGSNHFSVAGPSSNPISRAPLSASNRSFGIRSSGPLRRQPPPLAGRTALLLLTPEGHAQETGKSQATSLAAESLLRSRVPHQLQTADQYSVWHL</sequence>
<dbReference type="EMBL" id="JANPWB010000009">
    <property type="protein sequence ID" value="KAJ1155556.1"/>
    <property type="molecule type" value="Genomic_DNA"/>
</dbReference>
<feature type="compositionally biased region" description="Polar residues" evidence="1">
    <location>
        <begin position="60"/>
        <end position="78"/>
    </location>
</feature>
<evidence type="ECO:0000256" key="1">
    <source>
        <dbReference type="SAM" id="MobiDB-lite"/>
    </source>
</evidence>
<feature type="region of interest" description="Disordered" evidence="1">
    <location>
        <begin position="1"/>
        <end position="33"/>
    </location>
</feature>
<accession>A0AAV7RRW0</accession>
<evidence type="ECO:0000313" key="2">
    <source>
        <dbReference type="EMBL" id="KAJ1155556.1"/>
    </source>
</evidence>
<protein>
    <submittedName>
        <fullName evidence="2">Uncharacterized protein</fullName>
    </submittedName>
</protein>
<keyword evidence="3" id="KW-1185">Reference proteome</keyword>
<gene>
    <name evidence="2" type="ORF">NDU88_008285</name>
</gene>
<dbReference type="AlphaFoldDB" id="A0AAV7RRW0"/>
<dbReference type="Proteomes" id="UP001066276">
    <property type="component" value="Chromosome 5"/>
</dbReference>
<name>A0AAV7RRW0_PLEWA</name>
<evidence type="ECO:0000313" key="3">
    <source>
        <dbReference type="Proteomes" id="UP001066276"/>
    </source>
</evidence>
<reference evidence="2" key="1">
    <citation type="journal article" date="2022" name="bioRxiv">
        <title>Sequencing and chromosome-scale assembly of the giantPleurodeles waltlgenome.</title>
        <authorList>
            <person name="Brown T."/>
            <person name="Elewa A."/>
            <person name="Iarovenko S."/>
            <person name="Subramanian E."/>
            <person name="Araus A.J."/>
            <person name="Petzold A."/>
            <person name="Susuki M."/>
            <person name="Suzuki K.-i.T."/>
            <person name="Hayashi T."/>
            <person name="Toyoda A."/>
            <person name="Oliveira C."/>
            <person name="Osipova E."/>
            <person name="Leigh N.D."/>
            <person name="Simon A."/>
            <person name="Yun M.H."/>
        </authorList>
    </citation>
    <scope>NUCLEOTIDE SEQUENCE</scope>
    <source>
        <strain evidence="2">20211129_DDA</strain>
        <tissue evidence="2">Liver</tissue>
    </source>
</reference>
<feature type="region of interest" description="Disordered" evidence="1">
    <location>
        <begin position="60"/>
        <end position="93"/>
    </location>
</feature>